<protein>
    <submittedName>
        <fullName evidence="2">DUF1320 domain-containing protein</fullName>
    </submittedName>
</protein>
<dbReference type="EMBL" id="VWNA01000001">
    <property type="protein sequence ID" value="MQT14391.1"/>
    <property type="molecule type" value="Genomic_DNA"/>
</dbReference>
<name>A0A6A7Y8T9_9HYPH</name>
<comment type="caution">
    <text evidence="2">The sequence shown here is derived from an EMBL/GenBank/DDBJ whole genome shotgun (WGS) entry which is preliminary data.</text>
</comment>
<dbReference type="AlphaFoldDB" id="A0A6A7Y8T9"/>
<organism evidence="2 3">
    <name type="scientific">Segnochrobactrum spirostomi</name>
    <dbReference type="NCBI Taxonomy" id="2608987"/>
    <lineage>
        <taxon>Bacteria</taxon>
        <taxon>Pseudomonadati</taxon>
        <taxon>Pseudomonadota</taxon>
        <taxon>Alphaproteobacteria</taxon>
        <taxon>Hyphomicrobiales</taxon>
        <taxon>Segnochrobactraceae</taxon>
        <taxon>Segnochrobactrum</taxon>
    </lineage>
</organism>
<dbReference type="Pfam" id="PF07030">
    <property type="entry name" value="Phage_Mu_Gp36"/>
    <property type="match status" value="1"/>
</dbReference>
<dbReference type="RefSeq" id="WP_153485021.1">
    <property type="nucleotide sequence ID" value="NZ_VWNA01000001.1"/>
</dbReference>
<keyword evidence="3" id="KW-1185">Reference proteome</keyword>
<dbReference type="Proteomes" id="UP000332515">
    <property type="component" value="Unassembled WGS sequence"/>
</dbReference>
<dbReference type="InterPro" id="IPR009752">
    <property type="entry name" value="Phage_Mu_GpJ"/>
</dbReference>
<accession>A0A6A7Y8T9</accession>
<proteinExistence type="predicted"/>
<evidence type="ECO:0000256" key="1">
    <source>
        <dbReference type="SAM" id="MobiDB-lite"/>
    </source>
</evidence>
<gene>
    <name evidence="2" type="ORF">F0357_17395</name>
</gene>
<sequence length="148" mass="15375">MTRATIDDLVRRYGEGEICTAASPGSETPASVADLTAAQRARIEGALGDADALIDGYVRRRYALPITPEPPELIRAACVLARSDLATGTDLVGSEAMRLARKEVTDWLGRLADGAVSLAVPDAAGAAGASGARVSDRPREIETTGLRG</sequence>
<feature type="region of interest" description="Disordered" evidence="1">
    <location>
        <begin position="127"/>
        <end position="148"/>
    </location>
</feature>
<reference evidence="2 3" key="1">
    <citation type="submission" date="2019-09" db="EMBL/GenBank/DDBJ databases">
        <title>Segnochrobactrum spirostomi gen. nov., sp. nov., isolated from the ciliate Spirostomum cf. yagiui and description of a novel family, Segnochrobactraceae fam. nov. within the order Rhizobiales of the class Alphaproteobacteria.</title>
        <authorList>
            <person name="Akter S."/>
            <person name="Shazib S.U.A."/>
            <person name="Shin M.K."/>
        </authorList>
    </citation>
    <scope>NUCLEOTIDE SEQUENCE [LARGE SCALE GENOMIC DNA]</scope>
    <source>
        <strain evidence="2 3">Sp-1</strain>
    </source>
</reference>
<evidence type="ECO:0000313" key="2">
    <source>
        <dbReference type="EMBL" id="MQT14391.1"/>
    </source>
</evidence>
<evidence type="ECO:0000313" key="3">
    <source>
        <dbReference type="Proteomes" id="UP000332515"/>
    </source>
</evidence>